<gene>
    <name evidence="4" type="ORF">E4T97_08750</name>
    <name evidence="3" type="ORF">IMSAGC001_01506</name>
</gene>
<dbReference type="EMBL" id="BLLS01000029">
    <property type="protein sequence ID" value="GFH86100.1"/>
    <property type="molecule type" value="Genomic_DNA"/>
</dbReference>
<keyword evidence="1" id="KW-0479">Metal-binding</keyword>
<feature type="domain" description="HpcH/HpaI aldolase/citrate lyase" evidence="2">
    <location>
        <begin position="8"/>
        <end position="160"/>
    </location>
</feature>
<dbReference type="InterPro" id="IPR040442">
    <property type="entry name" value="Pyrv_kinase-like_dom_sf"/>
</dbReference>
<dbReference type="Pfam" id="PF03328">
    <property type="entry name" value="HpcH_HpaI"/>
    <property type="match status" value="1"/>
</dbReference>
<dbReference type="InterPro" id="IPR015813">
    <property type="entry name" value="Pyrv/PenolPyrv_kinase-like_dom"/>
</dbReference>
<accession>A0A7J0A1V8</accession>
<organism evidence="3 6">
    <name type="scientific">Bacteroides acidifaciens</name>
    <dbReference type="NCBI Taxonomy" id="85831"/>
    <lineage>
        <taxon>Bacteria</taxon>
        <taxon>Pseudomonadati</taxon>
        <taxon>Bacteroidota</taxon>
        <taxon>Bacteroidia</taxon>
        <taxon>Bacteroidales</taxon>
        <taxon>Bacteroidaceae</taxon>
        <taxon>Bacteroides</taxon>
    </lineage>
</organism>
<evidence type="ECO:0000256" key="1">
    <source>
        <dbReference type="ARBA" id="ARBA00022723"/>
    </source>
</evidence>
<dbReference type="Proteomes" id="UP000491181">
    <property type="component" value="Unassembled WGS sequence"/>
</dbReference>
<dbReference type="RefSeq" id="WP_135037411.1">
    <property type="nucleotide sequence ID" value="NZ_BLLS01000029.1"/>
</dbReference>
<dbReference type="SUPFAM" id="SSF51621">
    <property type="entry name" value="Phosphoenolpyruvate/pyruvate domain"/>
    <property type="match status" value="1"/>
</dbReference>
<dbReference type="OrthoDB" id="278846at2"/>
<evidence type="ECO:0000313" key="3">
    <source>
        <dbReference type="EMBL" id="GFH86100.1"/>
    </source>
</evidence>
<proteinExistence type="predicted"/>
<evidence type="ECO:0000313" key="4">
    <source>
        <dbReference type="EMBL" id="TFU49925.1"/>
    </source>
</evidence>
<dbReference type="GO" id="GO:0046872">
    <property type="term" value="F:metal ion binding"/>
    <property type="evidence" value="ECO:0007669"/>
    <property type="project" value="UniProtKB-KW"/>
</dbReference>
<evidence type="ECO:0000259" key="2">
    <source>
        <dbReference type="Pfam" id="PF03328"/>
    </source>
</evidence>
<protein>
    <submittedName>
        <fullName evidence="4">Aldolase</fullName>
    </submittedName>
</protein>
<comment type="caution">
    <text evidence="3">The sequence shown here is derived from an EMBL/GenBank/DDBJ whole genome shotgun (WGS) entry which is preliminary data.</text>
</comment>
<dbReference type="InterPro" id="IPR005000">
    <property type="entry name" value="Aldolase/citrate-lyase_domain"/>
</dbReference>
<reference evidence="3 6" key="2">
    <citation type="journal article" date="2020" name="Microbiome">
        <title>Single-cell genomics of uncultured bacteria reveals dietary fiber responders in the mouse gut microbiota.</title>
        <authorList>
            <person name="Chijiiwa R."/>
            <person name="Hosokawa M."/>
            <person name="Kogawa M."/>
            <person name="Nishikawa Y."/>
            <person name="Ide K."/>
            <person name="Sakanashi C."/>
            <person name="Takahashi K."/>
            <person name="Takeyama H."/>
        </authorList>
    </citation>
    <scope>NUCLEOTIDE SEQUENCE [LARGE SCALE GENOMIC DNA]</scope>
    <source>
        <strain evidence="3">IMSAGC_001</strain>
    </source>
</reference>
<evidence type="ECO:0000313" key="6">
    <source>
        <dbReference type="Proteomes" id="UP000491181"/>
    </source>
</evidence>
<dbReference type="Gene3D" id="3.20.20.60">
    <property type="entry name" value="Phosphoenolpyruvate-binding domains"/>
    <property type="match status" value="1"/>
</dbReference>
<dbReference type="AlphaFoldDB" id="A0A7J0A1V8"/>
<dbReference type="GO" id="GO:0003824">
    <property type="term" value="F:catalytic activity"/>
    <property type="evidence" value="ECO:0007669"/>
    <property type="project" value="InterPro"/>
</dbReference>
<name>A0A7J0A1V8_9BACE</name>
<reference evidence="4 5" key="1">
    <citation type="submission" date="2019-03" db="EMBL/GenBank/DDBJ databases">
        <title>Diversity of the mouse oral microbiome.</title>
        <authorList>
            <person name="Joseph S."/>
            <person name="Aduse-Opoku J."/>
            <person name="Curtis M."/>
            <person name="Wade W."/>
            <person name="Hashim A."/>
        </authorList>
    </citation>
    <scope>NUCLEOTIDE SEQUENCE [LARGE SCALE GENOMIC DNA]</scope>
    <source>
        <strain evidence="4 5">P2318</strain>
    </source>
</reference>
<evidence type="ECO:0000313" key="5">
    <source>
        <dbReference type="Proteomes" id="UP000298073"/>
    </source>
</evidence>
<dbReference type="Proteomes" id="UP000298073">
    <property type="component" value="Unassembled WGS sequence"/>
</dbReference>
<sequence>MLNLMYITNQPVVAQIAEIAGVDRIFIDMEYIGKNQRQGGMDTVQNHHTIDNISTIRQCVNNAKVQVRINPIHDVLADYFCTEDEVKVAIDAGADILMLPMYKTMADVERFVKAVDGKATILLLAETLEAAQIMPEVVKIKEVDEIHLGLNDMHLAMGMKFMFELLADGTVDNLCDIIRPSGKRYGFGGIARLGYGTLPAEKIIMEHYRLGSMMAILSRSFCNADKVEHTDEIRDIFMNEVARIREAEADFAMCTAEEFTANHEEVIRLVNRIKESL</sequence>
<dbReference type="EMBL" id="SPPV01000015">
    <property type="protein sequence ID" value="TFU49925.1"/>
    <property type="molecule type" value="Genomic_DNA"/>
</dbReference>